<dbReference type="RefSeq" id="WP_188400801.1">
    <property type="nucleotide sequence ID" value="NZ_BMCE01000001.1"/>
</dbReference>
<dbReference type="SUPFAM" id="SSF54637">
    <property type="entry name" value="Thioesterase/thiol ester dehydrase-isomerase"/>
    <property type="match status" value="1"/>
</dbReference>
<dbReference type="EMBL" id="JAFHKS010000044">
    <property type="protein sequence ID" value="MBN3546478.1"/>
    <property type="molecule type" value="Genomic_DNA"/>
</dbReference>
<protein>
    <submittedName>
        <fullName evidence="2">MaoC family dehydratase N-terminal domain-containing protein</fullName>
    </submittedName>
</protein>
<dbReference type="InterPro" id="IPR002539">
    <property type="entry name" value="MaoC-like_dom"/>
</dbReference>
<proteinExistence type="predicted"/>
<gene>
    <name evidence="2" type="ORF">JYA64_14315</name>
</gene>
<dbReference type="Proteomes" id="UP001319060">
    <property type="component" value="Unassembled WGS sequence"/>
</dbReference>
<feature type="domain" description="MaoC-like" evidence="1">
    <location>
        <begin position="14"/>
        <end position="114"/>
    </location>
</feature>
<reference evidence="2 3" key="1">
    <citation type="submission" date="2021-01" db="EMBL/GenBank/DDBJ databases">
        <title>Genome Sequencing of Type Strains.</title>
        <authorList>
            <person name="Lemaire J.F."/>
            <person name="Inderbitzin P."/>
            <person name="Collins S.B."/>
            <person name="Wespe N."/>
            <person name="Knight-Connoni V."/>
        </authorList>
    </citation>
    <scope>NUCLEOTIDE SEQUENCE [LARGE SCALE GENOMIC DNA]</scope>
    <source>
        <strain evidence="2 3">DSM 14730</strain>
    </source>
</reference>
<evidence type="ECO:0000313" key="3">
    <source>
        <dbReference type="Proteomes" id="UP001319060"/>
    </source>
</evidence>
<organism evidence="2 3">
    <name type="scientific">Fictibacillus barbaricus</name>
    <dbReference type="NCBI Taxonomy" id="182136"/>
    <lineage>
        <taxon>Bacteria</taxon>
        <taxon>Bacillati</taxon>
        <taxon>Bacillota</taxon>
        <taxon>Bacilli</taxon>
        <taxon>Bacillales</taxon>
        <taxon>Fictibacillaceae</taxon>
        <taxon>Fictibacillus</taxon>
    </lineage>
</organism>
<evidence type="ECO:0000313" key="2">
    <source>
        <dbReference type="EMBL" id="MBN3546478.1"/>
    </source>
</evidence>
<comment type="caution">
    <text evidence="2">The sequence shown here is derived from an EMBL/GenBank/DDBJ whole genome shotgun (WGS) entry which is preliminary data.</text>
</comment>
<keyword evidence="3" id="KW-1185">Reference proteome</keyword>
<name>A0ABS2ZGM6_9BACL</name>
<accession>A0ABS2ZGM6</accession>
<dbReference type="Gene3D" id="3.10.129.10">
    <property type="entry name" value="Hotdog Thioesterase"/>
    <property type="match status" value="1"/>
</dbReference>
<dbReference type="Pfam" id="PF01575">
    <property type="entry name" value="MaoC_dehydratas"/>
    <property type="match status" value="1"/>
</dbReference>
<dbReference type="PANTHER" id="PTHR43437:SF3">
    <property type="entry name" value="HYDROXYACYL-THIOESTER DEHYDRATASE TYPE 2, MITOCHONDRIAL"/>
    <property type="match status" value="1"/>
</dbReference>
<dbReference type="PANTHER" id="PTHR43437">
    <property type="entry name" value="HYDROXYACYL-THIOESTER DEHYDRATASE TYPE 2, MITOCHONDRIAL-RELATED"/>
    <property type="match status" value="1"/>
</dbReference>
<dbReference type="CDD" id="cd03441">
    <property type="entry name" value="R_hydratase_like"/>
    <property type="match status" value="1"/>
</dbReference>
<evidence type="ECO:0000259" key="1">
    <source>
        <dbReference type="Pfam" id="PF01575"/>
    </source>
</evidence>
<dbReference type="InterPro" id="IPR029069">
    <property type="entry name" value="HotDog_dom_sf"/>
</dbReference>
<sequence length="132" mass="14714">MSSAYQFGSLLEPISLEVTEEIIKRYGDVSGDHNPIHFDDNEAKKRGFSAKIIHGMLSMAIASKIVEPLLNDSFWIKQYNMKFIKPVFAGERILVSGSVSLVQDGQVLIHVQVSSPTYPQVAKGELCLQVYK</sequence>
<dbReference type="InterPro" id="IPR050965">
    <property type="entry name" value="UPF0336/Enoyl-CoA_hydratase"/>
</dbReference>